<organism evidence="4 5">
    <name type="scientific">Edaphobacter aggregans</name>
    <dbReference type="NCBI Taxonomy" id="570835"/>
    <lineage>
        <taxon>Bacteria</taxon>
        <taxon>Pseudomonadati</taxon>
        <taxon>Acidobacteriota</taxon>
        <taxon>Terriglobia</taxon>
        <taxon>Terriglobales</taxon>
        <taxon>Acidobacteriaceae</taxon>
        <taxon>Edaphobacter</taxon>
    </lineage>
</organism>
<dbReference type="GO" id="GO:0015031">
    <property type="term" value="P:protein transport"/>
    <property type="evidence" value="ECO:0007669"/>
    <property type="project" value="InterPro"/>
</dbReference>
<dbReference type="InterPro" id="IPR007195">
    <property type="entry name" value="TolB_N"/>
</dbReference>
<evidence type="ECO:0000313" key="5">
    <source>
        <dbReference type="Proteomes" id="UP000269669"/>
    </source>
</evidence>
<keyword evidence="2" id="KW-0732">Signal</keyword>
<dbReference type="Gene3D" id="3.40.50.10070">
    <property type="entry name" value="TolB, N-terminal domain"/>
    <property type="match status" value="1"/>
</dbReference>
<reference evidence="4 5" key="1">
    <citation type="submission" date="2018-12" db="EMBL/GenBank/DDBJ databases">
        <title>Sequencing of bacterial isolates from soil warming experiment in Harvard Forest, Massachusetts, USA.</title>
        <authorList>
            <person name="Deangelis K."/>
        </authorList>
    </citation>
    <scope>NUCLEOTIDE SEQUENCE [LARGE SCALE GENOMIC DNA]</scope>
    <source>
        <strain evidence="4 5">EB153</strain>
    </source>
</reference>
<keyword evidence="5" id="KW-1185">Reference proteome</keyword>
<dbReference type="PANTHER" id="PTHR36842">
    <property type="entry name" value="PROTEIN TOLB HOMOLOG"/>
    <property type="match status" value="1"/>
</dbReference>
<dbReference type="AlphaFoldDB" id="A0A428MCF5"/>
<sequence length="460" mass="49655">MLSSTRLPFAHTARQLKLWLAALTLLLVSTSALHAQDWFKTETSSGASNIRIAVADFKPSLTDAQTAALKSTFDATLYSDLANSGIFDIVSKSLQPQTTPGAPNEINLPQWSNAPTSAAMVAFGALGVQSGKVTVNGYLFDAKNTQYPQVLAKQYSEDPSEDSARQIAHRFADEIIFRLGGGVPGIAETKIFYVKLGGGTKEIWAMDYDGANQHPITQLGTVSISPRVSPDNTRVAFSSLGKDGFQIRMFSLLLGRPVNFPSAGGGTNLSPAWSPSGKEIAYSSSRTGDPEIWISDVNGGLSRRITSFHGPDVSPVYNPRSGSQIAWISARSTGLPQLYIMDTDGSAVTRMTDGGYASSPSWSPDGHFLTFAWDRKYGPGAPGGRDIYVMEVATKRWIQLTHDIGPCDFPSWSPDGRHIVFANAADGKDAHMKIWTMLADGTQRRALTGPGADMPNWSWK</sequence>
<dbReference type="SUPFAM" id="SSF52964">
    <property type="entry name" value="TolB, N-terminal domain"/>
    <property type="match status" value="1"/>
</dbReference>
<name>A0A428MCF5_9BACT</name>
<protein>
    <submittedName>
        <fullName evidence="4">TolB protein</fullName>
    </submittedName>
</protein>
<dbReference type="InterPro" id="IPR011659">
    <property type="entry name" value="WD40"/>
</dbReference>
<dbReference type="Pfam" id="PF07676">
    <property type="entry name" value="PD40"/>
    <property type="match status" value="4"/>
</dbReference>
<proteinExistence type="inferred from homology"/>
<accession>A0A428MCF5</accession>
<dbReference type="Gene3D" id="2.120.10.30">
    <property type="entry name" value="TolB, C-terminal domain"/>
    <property type="match status" value="1"/>
</dbReference>
<comment type="similarity">
    <text evidence="1">Belongs to the TolB family.</text>
</comment>
<evidence type="ECO:0000256" key="2">
    <source>
        <dbReference type="SAM" id="SignalP"/>
    </source>
</evidence>
<dbReference type="PANTHER" id="PTHR36842:SF1">
    <property type="entry name" value="PROTEIN TOLB"/>
    <property type="match status" value="1"/>
</dbReference>
<dbReference type="Gene3D" id="2.120.10.60">
    <property type="entry name" value="Tricorn protease N-terminal domain"/>
    <property type="match status" value="1"/>
</dbReference>
<dbReference type="SUPFAM" id="SSF69304">
    <property type="entry name" value="Tricorn protease N-terminal domain"/>
    <property type="match status" value="1"/>
</dbReference>
<evidence type="ECO:0000259" key="3">
    <source>
        <dbReference type="Pfam" id="PF04052"/>
    </source>
</evidence>
<dbReference type="EMBL" id="RSDW01000001">
    <property type="protein sequence ID" value="RSL14571.1"/>
    <property type="molecule type" value="Genomic_DNA"/>
</dbReference>
<dbReference type="OrthoDB" id="108903at2"/>
<evidence type="ECO:0000313" key="4">
    <source>
        <dbReference type="EMBL" id="RSL14571.1"/>
    </source>
</evidence>
<dbReference type="RefSeq" id="WP_125483416.1">
    <property type="nucleotide sequence ID" value="NZ_RSDW01000001.1"/>
</dbReference>
<dbReference type="GO" id="GO:0042597">
    <property type="term" value="C:periplasmic space"/>
    <property type="evidence" value="ECO:0007669"/>
    <property type="project" value="InterPro"/>
</dbReference>
<feature type="domain" description="TolB N-terminal" evidence="3">
    <location>
        <begin position="44"/>
        <end position="144"/>
    </location>
</feature>
<feature type="signal peptide" evidence="2">
    <location>
        <begin position="1"/>
        <end position="35"/>
    </location>
</feature>
<dbReference type="InterPro" id="IPR011042">
    <property type="entry name" value="6-blade_b-propeller_TolB-like"/>
</dbReference>
<feature type="chain" id="PRO_5019255809" evidence="2">
    <location>
        <begin position="36"/>
        <end position="460"/>
    </location>
</feature>
<dbReference type="Proteomes" id="UP000269669">
    <property type="component" value="Unassembled WGS sequence"/>
</dbReference>
<gene>
    <name evidence="4" type="ORF">EDE15_0023</name>
</gene>
<comment type="caution">
    <text evidence="4">The sequence shown here is derived from an EMBL/GenBank/DDBJ whole genome shotgun (WGS) entry which is preliminary data.</text>
</comment>
<dbReference type="Pfam" id="PF04052">
    <property type="entry name" value="TolB_N"/>
    <property type="match status" value="1"/>
</dbReference>
<evidence type="ECO:0000256" key="1">
    <source>
        <dbReference type="ARBA" id="ARBA00009820"/>
    </source>
</evidence>